<keyword evidence="2" id="KW-1133">Transmembrane helix</keyword>
<dbReference type="EMBL" id="OCNH01000010">
    <property type="protein sequence ID" value="SOD99666.1"/>
    <property type="molecule type" value="Genomic_DNA"/>
</dbReference>
<evidence type="ECO:0000313" key="4">
    <source>
        <dbReference type="EMBL" id="SOD99666.1"/>
    </source>
</evidence>
<feature type="transmembrane region" description="Helical" evidence="2">
    <location>
        <begin position="196"/>
        <end position="218"/>
    </location>
</feature>
<accession>A0A286GWW8</accession>
<protein>
    <submittedName>
        <fullName evidence="4">Uncharacterized protein</fullName>
    </submittedName>
</protein>
<gene>
    <name evidence="4" type="ORF">SAMN06269250_0101</name>
</gene>
<feature type="compositionally biased region" description="Basic and acidic residues" evidence="1">
    <location>
        <begin position="237"/>
        <end position="255"/>
    </location>
</feature>
<sequence>MNLLKCTFRTTVVLLASASLSFAQNANQAAVDTLTKDVAIAVFAKISQPKAQEIYAQLLACDDGCDPQQVIRGVGSWDQVGAKMQELSELKNTARFVSLPPEEANVAIRRQLAIFYEKYKRDKNYGTPLSPDVQARILAKIDAILPPAEPQQATAPAKSPSTAAQTAVEEETSITPATLQLSQLERQAKEAEKKQLWMLLLGAVGGLILGAGAVYLLAYRGAQNEVDRLLRENKKLSKENDGLRNKPVNEPRKPQSDVVQKASAFDAIVTELGTDNPLAAIRQLTRQPNSPGTSPAPKVVPRARQSESVVEPTPPRPTPVQKQAVNEQAPAPTPVPAPIAVPTPVPAPQPARSVVFYFPPPDPNGQFDSQHKADSLSPESAYRFSIDAKNPSLATFRFEAEPGRVARFLTYRNYMIEPACDSENSYMTSHTRISMRRDGEAVLENGSWRVKTKALIRYE</sequence>
<feature type="compositionally biased region" description="Low complexity" evidence="1">
    <location>
        <begin position="150"/>
        <end position="167"/>
    </location>
</feature>
<keyword evidence="2" id="KW-0812">Transmembrane</keyword>
<dbReference type="OrthoDB" id="922985at2"/>
<keyword evidence="2" id="KW-0472">Membrane</keyword>
<evidence type="ECO:0000313" key="5">
    <source>
        <dbReference type="Proteomes" id="UP000219452"/>
    </source>
</evidence>
<feature type="region of interest" description="Disordered" evidence="1">
    <location>
        <begin position="149"/>
        <end position="172"/>
    </location>
</feature>
<organism evidence="4 5">
    <name type="scientific">Spirosoma fluviale</name>
    <dbReference type="NCBI Taxonomy" id="1597977"/>
    <lineage>
        <taxon>Bacteria</taxon>
        <taxon>Pseudomonadati</taxon>
        <taxon>Bacteroidota</taxon>
        <taxon>Cytophagia</taxon>
        <taxon>Cytophagales</taxon>
        <taxon>Cytophagaceae</taxon>
        <taxon>Spirosoma</taxon>
    </lineage>
</organism>
<keyword evidence="5" id="KW-1185">Reference proteome</keyword>
<feature type="region of interest" description="Disordered" evidence="1">
    <location>
        <begin position="285"/>
        <end position="332"/>
    </location>
</feature>
<proteinExistence type="predicted"/>
<name>A0A286GWW8_9BACT</name>
<evidence type="ECO:0000256" key="1">
    <source>
        <dbReference type="SAM" id="MobiDB-lite"/>
    </source>
</evidence>
<keyword evidence="3" id="KW-0732">Signal</keyword>
<reference evidence="5" key="1">
    <citation type="submission" date="2017-09" db="EMBL/GenBank/DDBJ databases">
        <authorList>
            <person name="Varghese N."/>
            <person name="Submissions S."/>
        </authorList>
    </citation>
    <scope>NUCLEOTIDE SEQUENCE [LARGE SCALE GENOMIC DNA]</scope>
    <source>
        <strain evidence="5">DSM 29961</strain>
    </source>
</reference>
<evidence type="ECO:0000256" key="2">
    <source>
        <dbReference type="SAM" id="Phobius"/>
    </source>
</evidence>
<feature type="chain" id="PRO_5013035694" evidence="3">
    <location>
        <begin position="24"/>
        <end position="459"/>
    </location>
</feature>
<dbReference type="RefSeq" id="WP_097132057.1">
    <property type="nucleotide sequence ID" value="NZ_OCNH01000010.1"/>
</dbReference>
<feature type="signal peptide" evidence="3">
    <location>
        <begin position="1"/>
        <end position="23"/>
    </location>
</feature>
<evidence type="ECO:0000256" key="3">
    <source>
        <dbReference type="SAM" id="SignalP"/>
    </source>
</evidence>
<dbReference type="Proteomes" id="UP000219452">
    <property type="component" value="Unassembled WGS sequence"/>
</dbReference>
<dbReference type="AlphaFoldDB" id="A0A286GWW8"/>
<feature type="region of interest" description="Disordered" evidence="1">
    <location>
        <begin position="237"/>
        <end position="259"/>
    </location>
</feature>